<dbReference type="InterPro" id="IPR001647">
    <property type="entry name" value="HTH_TetR"/>
</dbReference>
<dbReference type="SUPFAM" id="SSF48498">
    <property type="entry name" value="Tetracyclin repressor-like, C-terminal domain"/>
    <property type="match status" value="1"/>
</dbReference>
<dbReference type="PANTHER" id="PTHR30055:SF146">
    <property type="entry name" value="HTH-TYPE TRANSCRIPTIONAL DUAL REGULATOR CECR"/>
    <property type="match status" value="1"/>
</dbReference>
<evidence type="ECO:0000256" key="2">
    <source>
        <dbReference type="PROSITE-ProRule" id="PRU00335"/>
    </source>
</evidence>
<dbReference type="Pfam" id="PF00440">
    <property type="entry name" value="TetR_N"/>
    <property type="match status" value="1"/>
</dbReference>
<gene>
    <name evidence="4" type="ORF">ACFSKW_15795</name>
</gene>
<reference evidence="5" key="1">
    <citation type="journal article" date="2019" name="Int. J. Syst. Evol. Microbiol.">
        <title>The Global Catalogue of Microorganisms (GCM) 10K type strain sequencing project: providing services to taxonomists for standard genome sequencing and annotation.</title>
        <authorList>
            <consortium name="The Broad Institute Genomics Platform"/>
            <consortium name="The Broad Institute Genome Sequencing Center for Infectious Disease"/>
            <person name="Wu L."/>
            <person name="Ma J."/>
        </authorList>
    </citation>
    <scope>NUCLEOTIDE SEQUENCE [LARGE SCALE GENOMIC DNA]</scope>
    <source>
        <strain evidence="5">ICMP 6774ER</strain>
    </source>
</reference>
<dbReference type="PANTHER" id="PTHR30055">
    <property type="entry name" value="HTH-TYPE TRANSCRIPTIONAL REGULATOR RUTR"/>
    <property type="match status" value="1"/>
</dbReference>
<dbReference type="Proteomes" id="UP001597368">
    <property type="component" value="Unassembled WGS sequence"/>
</dbReference>
<dbReference type="InterPro" id="IPR009057">
    <property type="entry name" value="Homeodomain-like_sf"/>
</dbReference>
<dbReference type="InterPro" id="IPR036271">
    <property type="entry name" value="Tet_transcr_reg_TetR-rel_C_sf"/>
</dbReference>
<feature type="DNA-binding region" description="H-T-H motif" evidence="2">
    <location>
        <begin position="32"/>
        <end position="51"/>
    </location>
</feature>
<organism evidence="4 5">
    <name type="scientific">Nonomuraea mangrovi</name>
    <dbReference type="NCBI Taxonomy" id="2316207"/>
    <lineage>
        <taxon>Bacteria</taxon>
        <taxon>Bacillati</taxon>
        <taxon>Actinomycetota</taxon>
        <taxon>Actinomycetes</taxon>
        <taxon>Streptosporangiales</taxon>
        <taxon>Streptosporangiaceae</taxon>
        <taxon>Nonomuraea</taxon>
    </lineage>
</organism>
<evidence type="ECO:0000313" key="5">
    <source>
        <dbReference type="Proteomes" id="UP001597368"/>
    </source>
</evidence>
<dbReference type="Pfam" id="PF14246">
    <property type="entry name" value="TetR_C_7"/>
    <property type="match status" value="1"/>
</dbReference>
<sequence>MTDLTPRSAAKRQQIMDAALTVFLENGYVGASMDQVAAIAAVSKQTVYKQFKDKEHLFRSIIEDIGDRVGDPFVEISERVAETDDVERAIHTLAGTFVTTIMDPRVQQTRRLVIGEAARFPALGTAYWEGGFGRALTTVAGCFARLHERGLLKVEDPATAANHFAGLLLWIPSNRVMFHGRTDAVSAEELAAFAASGARAFLAAYGTHP</sequence>
<dbReference type="EMBL" id="JBHUFV010000022">
    <property type="protein sequence ID" value="MFD1932939.1"/>
    <property type="molecule type" value="Genomic_DNA"/>
</dbReference>
<comment type="caution">
    <text evidence="4">The sequence shown here is derived from an EMBL/GenBank/DDBJ whole genome shotgun (WGS) entry which is preliminary data.</text>
</comment>
<accession>A0ABW4SXB0</accession>
<evidence type="ECO:0000313" key="4">
    <source>
        <dbReference type="EMBL" id="MFD1932939.1"/>
    </source>
</evidence>
<dbReference type="PRINTS" id="PR00455">
    <property type="entry name" value="HTHTETR"/>
</dbReference>
<protein>
    <submittedName>
        <fullName evidence="4">TetR/AcrR family transcriptional regulator</fullName>
    </submittedName>
</protein>
<name>A0ABW4SXB0_9ACTN</name>
<keyword evidence="5" id="KW-1185">Reference proteome</keyword>
<dbReference type="InterPro" id="IPR039536">
    <property type="entry name" value="TetR_C_Proteobacteria"/>
</dbReference>
<keyword evidence="1 2" id="KW-0238">DNA-binding</keyword>
<dbReference type="PROSITE" id="PS50977">
    <property type="entry name" value="HTH_TETR_2"/>
    <property type="match status" value="1"/>
</dbReference>
<evidence type="ECO:0000259" key="3">
    <source>
        <dbReference type="PROSITE" id="PS50977"/>
    </source>
</evidence>
<evidence type="ECO:0000256" key="1">
    <source>
        <dbReference type="ARBA" id="ARBA00023125"/>
    </source>
</evidence>
<proteinExistence type="predicted"/>
<feature type="domain" description="HTH tetR-type" evidence="3">
    <location>
        <begin position="9"/>
        <end position="69"/>
    </location>
</feature>
<dbReference type="InterPro" id="IPR050109">
    <property type="entry name" value="HTH-type_TetR-like_transc_reg"/>
</dbReference>
<dbReference type="Gene3D" id="1.10.357.10">
    <property type="entry name" value="Tetracycline Repressor, domain 2"/>
    <property type="match status" value="1"/>
</dbReference>
<dbReference type="RefSeq" id="WP_379572978.1">
    <property type="nucleotide sequence ID" value="NZ_JBHUFV010000022.1"/>
</dbReference>
<dbReference type="SUPFAM" id="SSF46689">
    <property type="entry name" value="Homeodomain-like"/>
    <property type="match status" value="1"/>
</dbReference>